<protein>
    <submittedName>
        <fullName evidence="3">Discoidin domain-containing protein</fullName>
    </submittedName>
</protein>
<dbReference type="InterPro" id="IPR000421">
    <property type="entry name" value="FA58C"/>
</dbReference>
<dbReference type="EMBL" id="JAGQDD010000002">
    <property type="protein sequence ID" value="MBQ0929880.1"/>
    <property type="molecule type" value="Genomic_DNA"/>
</dbReference>
<feature type="chain" id="PRO_5037830818" evidence="1">
    <location>
        <begin position="18"/>
        <end position="1034"/>
    </location>
</feature>
<keyword evidence="1" id="KW-0732">Signal</keyword>
<dbReference type="InterPro" id="IPR012341">
    <property type="entry name" value="6hp_glycosidase-like_sf"/>
</dbReference>
<comment type="caution">
    <text evidence="3">The sequence shown here is derived from an EMBL/GenBank/DDBJ whole genome shotgun (WGS) entry which is preliminary data.</text>
</comment>
<dbReference type="Gene3D" id="1.50.10.10">
    <property type="match status" value="1"/>
</dbReference>
<evidence type="ECO:0000259" key="2">
    <source>
        <dbReference type="PROSITE" id="PS50022"/>
    </source>
</evidence>
<evidence type="ECO:0000313" key="4">
    <source>
        <dbReference type="Proteomes" id="UP000676246"/>
    </source>
</evidence>
<dbReference type="RefSeq" id="WP_210852121.1">
    <property type="nucleotide sequence ID" value="NZ_JAGQDD010000002.1"/>
</dbReference>
<dbReference type="AlphaFoldDB" id="A0A941BAJ7"/>
<dbReference type="Gene3D" id="2.60.120.260">
    <property type="entry name" value="Galactose-binding domain-like"/>
    <property type="match status" value="1"/>
</dbReference>
<dbReference type="Proteomes" id="UP000676246">
    <property type="component" value="Unassembled WGS sequence"/>
</dbReference>
<name>A0A941BAJ7_9BURK</name>
<evidence type="ECO:0000256" key="1">
    <source>
        <dbReference type="SAM" id="SignalP"/>
    </source>
</evidence>
<dbReference type="InterPro" id="IPR008979">
    <property type="entry name" value="Galactose-bd-like_sf"/>
</dbReference>
<feature type="domain" description="F5/8 type C" evidence="2">
    <location>
        <begin position="164"/>
        <end position="301"/>
    </location>
</feature>
<gene>
    <name evidence="3" type="ORF">KAK03_05215</name>
</gene>
<dbReference type="PROSITE" id="PS50022">
    <property type="entry name" value="FA58C_3"/>
    <property type="match status" value="1"/>
</dbReference>
<dbReference type="SUPFAM" id="SSF49785">
    <property type="entry name" value="Galactose-binding domain-like"/>
    <property type="match status" value="2"/>
</dbReference>
<feature type="signal peptide" evidence="1">
    <location>
        <begin position="1"/>
        <end position="17"/>
    </location>
</feature>
<dbReference type="Pfam" id="PF00754">
    <property type="entry name" value="F5_F8_type_C"/>
    <property type="match status" value="1"/>
</dbReference>
<evidence type="ECO:0000313" key="3">
    <source>
        <dbReference type="EMBL" id="MBQ0929880.1"/>
    </source>
</evidence>
<proteinExistence type="predicted"/>
<accession>A0A941BAJ7</accession>
<reference evidence="3 4" key="1">
    <citation type="submission" date="2021-04" db="EMBL/GenBank/DDBJ databases">
        <title>The genome sequence of Ideonella sp. 3Y2.</title>
        <authorList>
            <person name="Liu Y."/>
        </authorList>
    </citation>
    <scope>NUCLEOTIDE SEQUENCE [LARGE SCALE GENOMIC DNA]</scope>
    <source>
        <strain evidence="3 4">3Y2</strain>
    </source>
</reference>
<sequence>MRRAALILLLAGSAVQAASTRVLDDFRHPGAWRAEASDQVRATLRHDARGGLCLAYDFNGVSGYAVARRALAIDWPAHPALALRLHGTGGANDIQLKFVDASGENVWWHRRANTPPPAQPSEWRIPGRALTFAWGPTADKSLRRTAGLELAVAAGRDGGRGEVCLQQLSLTAQDPPPATWPAPTARADRDAAEAAATLDGDAGTAWSPGPGRATLQIDHGTVRELDGVALHWWKGGTQARTLRLEASDDGRHWRLLRRVDGAQGPIDTLHLPDERARHLRLVQLKGGDALAELQRIEPGAWPDTNAMLKTRALALPRGTLPRAFLNEQSYWTVVGVDGGGARSGLLDEDGAAEAGVSGFSLVPALRLADGTRIDWAAVQASHQLRDGFLPMPSVHWQHPQAQLSIAAAADGPAPSPVMWLRYRVQAPPGAPLKGALVLGLRPWQVNPPQQFLNTPGGAVPLRRLAWRDQQWWVDGQPRMRALQAPDAVELRAFDAGLAEGEAPGVAREITDPQALASGALAWTLDLAPGEARTIAVAVPLGQAAVPPETMAGLDARFERIATAWRQRLGAVTLQLPAAAQRVADSLRSAMAQILISRDGPALQPGTRSYARSWIRDGAMMVEGLLRAGEAEASRDFVDWFGERLFANGKVPCCIDRRGADPVPENDSHGQYLHAVMLVWQHTGDRAFLQRHWPRVQRVVAYMESLRQSERTDANRAPGRDAFFGLMPASISHEGYSEKPMHSYWDNFWALRGYRDAPALARAMGDPASATRWAGWRDEFATDLRTSIARAMQAKGITFIPGAAELGDFDATSTTVALSPAQADDLLPAEWLQATFERYWQEAEARRLGQRDWADYTPYELRSVGALLRLGQGERAWQLLDFFFADQRPAGWNQWAEVVMRRPRQVHFLGDMPHAWVSSDYLRSALDALAYEREHDRSLVIGAGLRAAWLGEPWAVRGLRTSHGPLGWSLTPMTGGWTLAVQALDAPPAGGLRLRWPEGAPLPTARDAQGQTLPWQGRELALPAPPLTITLESTR</sequence>
<keyword evidence="4" id="KW-1185">Reference proteome</keyword>
<organism evidence="3 4">
    <name type="scientific">Ideonella alba</name>
    <dbReference type="NCBI Taxonomy" id="2824118"/>
    <lineage>
        <taxon>Bacteria</taxon>
        <taxon>Pseudomonadati</taxon>
        <taxon>Pseudomonadota</taxon>
        <taxon>Betaproteobacteria</taxon>
        <taxon>Burkholderiales</taxon>
        <taxon>Sphaerotilaceae</taxon>
        <taxon>Ideonella</taxon>
    </lineage>
</organism>
<dbReference type="InterPro" id="IPR008928">
    <property type="entry name" value="6-hairpin_glycosidase_sf"/>
</dbReference>
<dbReference type="GO" id="GO:0005975">
    <property type="term" value="P:carbohydrate metabolic process"/>
    <property type="evidence" value="ECO:0007669"/>
    <property type="project" value="InterPro"/>
</dbReference>
<dbReference type="SUPFAM" id="SSF48208">
    <property type="entry name" value="Six-hairpin glycosidases"/>
    <property type="match status" value="1"/>
</dbReference>